<evidence type="ECO:0000313" key="3">
    <source>
        <dbReference type="Proteomes" id="UP001374579"/>
    </source>
</evidence>
<accession>A0AAN9AV57</accession>
<proteinExistence type="predicted"/>
<keyword evidence="1" id="KW-0732">Signal</keyword>
<name>A0AAN9AV57_9CAEN</name>
<feature type="chain" id="PRO_5043002906" evidence="1">
    <location>
        <begin position="16"/>
        <end position="94"/>
    </location>
</feature>
<dbReference type="Proteomes" id="UP001374579">
    <property type="component" value="Unassembled WGS sequence"/>
</dbReference>
<feature type="signal peptide" evidence="1">
    <location>
        <begin position="1"/>
        <end position="15"/>
    </location>
</feature>
<dbReference type="EMBL" id="JBAMIC010000019">
    <property type="protein sequence ID" value="KAK7093806.1"/>
    <property type="molecule type" value="Genomic_DNA"/>
</dbReference>
<reference evidence="2 3" key="1">
    <citation type="submission" date="2024-02" db="EMBL/GenBank/DDBJ databases">
        <title>Chromosome-scale genome assembly of the rough periwinkle Littorina saxatilis.</title>
        <authorList>
            <person name="De Jode A."/>
            <person name="Faria R."/>
            <person name="Formenti G."/>
            <person name="Sims Y."/>
            <person name="Smith T.P."/>
            <person name="Tracey A."/>
            <person name="Wood J.M.D."/>
            <person name="Zagrodzka Z.B."/>
            <person name="Johannesson K."/>
            <person name="Butlin R.K."/>
            <person name="Leder E.H."/>
        </authorList>
    </citation>
    <scope>NUCLEOTIDE SEQUENCE [LARGE SCALE GENOMIC DNA]</scope>
    <source>
        <strain evidence="2">Snail1</strain>
        <tissue evidence="2">Muscle</tissue>
    </source>
</reference>
<organism evidence="2 3">
    <name type="scientific">Littorina saxatilis</name>
    <dbReference type="NCBI Taxonomy" id="31220"/>
    <lineage>
        <taxon>Eukaryota</taxon>
        <taxon>Metazoa</taxon>
        <taxon>Spiralia</taxon>
        <taxon>Lophotrochozoa</taxon>
        <taxon>Mollusca</taxon>
        <taxon>Gastropoda</taxon>
        <taxon>Caenogastropoda</taxon>
        <taxon>Littorinimorpha</taxon>
        <taxon>Littorinoidea</taxon>
        <taxon>Littorinidae</taxon>
        <taxon>Littorina</taxon>
    </lineage>
</organism>
<protein>
    <submittedName>
        <fullName evidence="2">Uncharacterized protein</fullName>
    </submittedName>
</protein>
<keyword evidence="3" id="KW-1185">Reference proteome</keyword>
<evidence type="ECO:0000256" key="1">
    <source>
        <dbReference type="SAM" id="SignalP"/>
    </source>
</evidence>
<evidence type="ECO:0000313" key="2">
    <source>
        <dbReference type="EMBL" id="KAK7093806.1"/>
    </source>
</evidence>
<sequence>MKFVILLGLVAFAAAQGGHNGNTDHGDPLHNLIHKEVHQLFTDTPALTAAECMTKCDALFMLAAGHDEERTDKLCQQECDSFHQHGHQHTTVAN</sequence>
<gene>
    <name evidence="2" type="ORF">V1264_007496</name>
</gene>
<dbReference type="AlphaFoldDB" id="A0AAN9AV57"/>
<comment type="caution">
    <text evidence="2">The sequence shown here is derived from an EMBL/GenBank/DDBJ whole genome shotgun (WGS) entry which is preliminary data.</text>
</comment>